<organism evidence="1">
    <name type="scientific">Anopheles coluzzii</name>
    <name type="common">African malaria mosquito</name>
    <dbReference type="NCBI Taxonomy" id="1518534"/>
    <lineage>
        <taxon>Eukaryota</taxon>
        <taxon>Metazoa</taxon>
        <taxon>Ecdysozoa</taxon>
        <taxon>Arthropoda</taxon>
        <taxon>Hexapoda</taxon>
        <taxon>Insecta</taxon>
        <taxon>Pterygota</taxon>
        <taxon>Neoptera</taxon>
        <taxon>Endopterygota</taxon>
        <taxon>Diptera</taxon>
        <taxon>Nematocera</taxon>
        <taxon>Culicoidea</taxon>
        <taxon>Culicidae</taxon>
        <taxon>Anophelinae</taxon>
        <taxon>Anopheles</taxon>
    </lineage>
</organism>
<dbReference type="EnsemblMetazoa" id="ACOM030889-RA">
    <property type="protein sequence ID" value="ACOM030889-PA.1"/>
    <property type="gene ID" value="ACOM030889"/>
</dbReference>
<proteinExistence type="predicted"/>
<protein>
    <submittedName>
        <fullName evidence="1">Uncharacterized protein</fullName>
    </submittedName>
</protein>
<evidence type="ECO:0000313" key="1">
    <source>
        <dbReference type="EnsemblMetazoa" id="ACOM030889-PA.1"/>
    </source>
</evidence>
<name>A0A8W7PF91_ANOCL</name>
<dbReference type="AlphaFoldDB" id="A0A8W7PF91"/>
<reference evidence="1" key="1">
    <citation type="submission" date="2022-08" db="UniProtKB">
        <authorList>
            <consortium name="EnsemblMetazoa"/>
        </authorList>
    </citation>
    <scope>IDENTIFICATION</scope>
</reference>
<dbReference type="Proteomes" id="UP000075882">
    <property type="component" value="Unassembled WGS sequence"/>
</dbReference>
<accession>A0A8W7PF91</accession>
<sequence length="210" mass="23400">MELVLDLVGNHFSDRQRTRGPGRGSIAAVQNVFRQHRLARPVIEHEIVHQVAVVVECLRPDAGRATRHIVLVDVGDELLQLAHLQRNQRGPGNLHHARTDKLGSHLDESREAQRIDQLRHVDVGPLVPLPAERQHRVRAQPHAAVHAGRKVYAKEGEPRVGHGSLDAQFRLERARLVVDARVDDPTVVATLVEGQLGLLLHDRNPQGRVA</sequence>